<proteinExistence type="predicted"/>
<dbReference type="InterPro" id="IPR001173">
    <property type="entry name" value="Glyco_trans_2-like"/>
</dbReference>
<dbReference type="InterPro" id="IPR050834">
    <property type="entry name" value="Glycosyltransf_2"/>
</dbReference>
<dbReference type="AlphaFoldDB" id="A0A5C5RD82"/>
<dbReference type="Gene3D" id="3.90.550.10">
    <property type="entry name" value="Spore Coat Polysaccharide Biosynthesis Protein SpsA, Chain A"/>
    <property type="match status" value="1"/>
</dbReference>
<organism evidence="2 3">
    <name type="scientific">Tsukamurella sputi</name>
    <dbReference type="NCBI Taxonomy" id="2591848"/>
    <lineage>
        <taxon>Bacteria</taxon>
        <taxon>Bacillati</taxon>
        <taxon>Actinomycetota</taxon>
        <taxon>Actinomycetes</taxon>
        <taxon>Mycobacteriales</taxon>
        <taxon>Tsukamurellaceae</taxon>
        <taxon>Tsukamurella</taxon>
    </lineage>
</organism>
<dbReference type="EMBL" id="VIGV01000118">
    <property type="protein sequence ID" value="TWS21009.1"/>
    <property type="molecule type" value="Genomic_DNA"/>
</dbReference>
<keyword evidence="2" id="KW-0808">Transferase</keyword>
<dbReference type="Proteomes" id="UP000319792">
    <property type="component" value="Unassembled WGS sequence"/>
</dbReference>
<dbReference type="GO" id="GO:0016740">
    <property type="term" value="F:transferase activity"/>
    <property type="evidence" value="ECO:0007669"/>
    <property type="project" value="UniProtKB-KW"/>
</dbReference>
<evidence type="ECO:0000259" key="1">
    <source>
        <dbReference type="Pfam" id="PF00535"/>
    </source>
</evidence>
<dbReference type="PANTHER" id="PTHR43685:SF2">
    <property type="entry name" value="GLYCOSYLTRANSFERASE 2-LIKE DOMAIN-CONTAINING PROTEIN"/>
    <property type="match status" value="1"/>
</dbReference>
<sequence length="191" mass="21066">MTGIESLLRQCPYTARLYTVRRADCSIMCSEPIALSVVVPVYNNPTLLRVCLESMNLRSTRNVEVIVVDDGSTDMTPEVCDSLASDNEQVSTVHQPNGGLSSARNAGLRCAVGEWVWFVDSDDVVSPDSLSALTSMSKSCSNDLIAFDVKAFSEGSEIDWQSSARWDEDVSRRSSEAFIDSILRGERQHYV</sequence>
<reference evidence="2 3" key="1">
    <citation type="submission" date="2019-08" db="EMBL/GenBank/DDBJ databases">
        <title>Tsukamurella conjunctivitidis sp. nov., Tsukamurella assacharolytica sp. nov. and Tsukamurella sputae sp. nov. isolated from patients with conjunctivitis, bacteraemia (lymphoma) and respiratory infection (sputum) in Hong Kong.</title>
        <authorList>
            <person name="Fok K.M.N."/>
            <person name="Fong J.Y.H."/>
        </authorList>
    </citation>
    <scope>NUCLEOTIDE SEQUENCE [LARGE SCALE GENOMIC DNA]</scope>
    <source>
        <strain evidence="2 3">HKU70</strain>
    </source>
</reference>
<comment type="caution">
    <text evidence="2">The sequence shown here is derived from an EMBL/GenBank/DDBJ whole genome shotgun (WGS) entry which is preliminary data.</text>
</comment>
<accession>A0A5C5RD82</accession>
<dbReference type="CDD" id="cd00761">
    <property type="entry name" value="Glyco_tranf_GTA_type"/>
    <property type="match status" value="1"/>
</dbReference>
<keyword evidence="3" id="KW-1185">Reference proteome</keyword>
<evidence type="ECO:0000313" key="2">
    <source>
        <dbReference type="EMBL" id="TWS21009.1"/>
    </source>
</evidence>
<feature type="non-terminal residue" evidence="2">
    <location>
        <position position="191"/>
    </location>
</feature>
<evidence type="ECO:0000313" key="3">
    <source>
        <dbReference type="Proteomes" id="UP000319792"/>
    </source>
</evidence>
<feature type="domain" description="Glycosyltransferase 2-like" evidence="1">
    <location>
        <begin position="36"/>
        <end position="165"/>
    </location>
</feature>
<gene>
    <name evidence="2" type="ORF">FK268_23430</name>
</gene>
<protein>
    <submittedName>
        <fullName evidence="2">Glycosyltransferase family 2 protein</fullName>
    </submittedName>
</protein>
<dbReference type="Pfam" id="PF00535">
    <property type="entry name" value="Glycos_transf_2"/>
    <property type="match status" value="1"/>
</dbReference>
<name>A0A5C5RD82_9ACTN</name>
<dbReference type="InterPro" id="IPR029044">
    <property type="entry name" value="Nucleotide-diphossugar_trans"/>
</dbReference>
<dbReference type="PANTHER" id="PTHR43685">
    <property type="entry name" value="GLYCOSYLTRANSFERASE"/>
    <property type="match status" value="1"/>
</dbReference>
<dbReference type="SUPFAM" id="SSF53448">
    <property type="entry name" value="Nucleotide-diphospho-sugar transferases"/>
    <property type="match status" value="1"/>
</dbReference>